<feature type="region of interest" description="Disordered" evidence="2">
    <location>
        <begin position="1730"/>
        <end position="1757"/>
    </location>
</feature>
<feature type="compositionally biased region" description="Basic and acidic residues" evidence="2">
    <location>
        <begin position="1008"/>
        <end position="1024"/>
    </location>
</feature>
<feature type="coiled-coil region" evidence="1">
    <location>
        <begin position="537"/>
        <end position="598"/>
    </location>
</feature>
<feature type="compositionally biased region" description="Polar residues" evidence="2">
    <location>
        <begin position="753"/>
        <end position="765"/>
    </location>
</feature>
<feature type="compositionally biased region" description="Acidic residues" evidence="2">
    <location>
        <begin position="992"/>
        <end position="1007"/>
    </location>
</feature>
<feature type="region of interest" description="Disordered" evidence="2">
    <location>
        <begin position="1472"/>
        <end position="1493"/>
    </location>
</feature>
<feature type="coiled-coil region" evidence="1">
    <location>
        <begin position="1207"/>
        <end position="1248"/>
    </location>
</feature>
<feature type="coiled-coil region" evidence="1">
    <location>
        <begin position="1956"/>
        <end position="1983"/>
    </location>
</feature>
<feature type="compositionally biased region" description="Basic and acidic residues" evidence="2">
    <location>
        <begin position="348"/>
        <end position="368"/>
    </location>
</feature>
<feature type="region of interest" description="Disordered" evidence="2">
    <location>
        <begin position="2226"/>
        <end position="2313"/>
    </location>
</feature>
<feature type="region of interest" description="Disordered" evidence="2">
    <location>
        <begin position="2571"/>
        <end position="2685"/>
    </location>
</feature>
<sequence>MLDELTIEEKEHIRRIEILAAKEFNKQEFLKEGNQKLKEFSQIEEISQNFQKPVFDPSLDQNKDQTVVGLTLEELEHIQNVLRLAEESGSFDVNLNICGRNEKEINSKIESKLTLQNPSSHKTSSSSETSEADDNCREKQFFETEEEENNLDGRVEEEGVEEENSQKEKDVTNEINEEEEEKLQKLKINELFAIKQKEKIFYPTFFVDQQEIHEKQEEMAVQREWSKIRQLTLDSDEKPEIPFWAKNIMEKIIERKKMEKSNEITENIKESEGEDEEGKEEINKYEEEKIEEFKEEIIEEFKEKDTSEAEKQYSSHSSSTSSSGRTSLADSSVSVSSKWEGEPFSGDLPEKEESKSFENLNIEEKETNKNNNLQLTKEELEHIAAIEKLANEEGKLQEYLIDKENENSNFDEINREMSVNTLATSDGETVLTISSISNKEPEQIGSEKDIGIENFPVQKIYEDTKAFTQIKERINVDEEEEKQLGEQLDWNIFPQKYSDGINRIGEDTNNFDYFDWNKEIDGGEFSEFNQNEEITGQDIVEEEMRNLEEEFEEEKSKNGRNEFVEEEIENNNIKLGMMEKEDSKMPEERNEKEEFNDDNLNEIDEQNIIKLIDGIETKIINQSIKLFDKPQFNDSSSSSTTSGADSTHSFAELYTTNQALSMMDSPPQFGKVSVPQIDEFKEIFKEEEFKLKEDNDEKLNENFIKSNINSSSTTTSEADSINSSRIFNEDNGKISSEKEEIKEAEKSESPKSLTNSTPTSGADSLRSSIFSKKESIDIQSPEINENLPKDFEGQEFLLKYQIPKQKSIGRCSLQYGSKAVDEVYLAGKRARQSSFTYIPKTMVNYTNMLGGSRFISTTTSISDQSLEKEEEEEGIKIEENKKEKKKFSKIKIVFTDQKLRESFCESLYHEEEREEVKVKENVEEGPEQIMMKNKKKFDNVDFLIKLDFYAQRLSEEIAEEAVKDIKEIELIRRNPRAVYFDDQFKEYLLQECEEEQEEEEEEGEEELEKNKEKDEEMGDSSKIDNWKSKENMNEFFVEPINNGNKERRNTFANSLALLSSTFLGRKKSLVSSDKPKLKRNTSEIYGKGMESTQTSSFIGLLRKSSIIGNQSAIFGSSSTCEEDTNIDLPEEALAGLTEEERSHIFKVMAESRQRTNLIQRINVEEQIPLQVNPLEISLSMGEFNEKQVEKLGEEEAMKDDGFIVEKVSGDELDKENEELEVKDLNEEINEEKEELMEVEDYLDKFKKVEEGEEILKKIIKKEPKEDSKTSKFGFGGFLSFSQRLANKVSDTFTVSNIVDEELINKNKQIEDQSLTEIVLIEDTKETPKQELTEEELEHIRKVTELAALSLENNFEELKEENNQKSSINKEIILKENKKEFLVEENKEINEVEEILQDKKIIKEKESSSSNSSPFCPEFWLQNNQTKSEKEIFEMANNNNIDSRSSSGIGDSEGEQSGIECVGESSILRFNQFSGTSSTSYPPPRPPPPPIMWRSKSIEQNQINNSLNSSFNHSNETEENKEEKEESQRVLDEICWFKNELERMNVALMSVDDNNDNIEQQQSKNNNECLEKFFEKEEPHFVENSNNTKTELANTFATLSEEKEENVLVDSWSICQEKQLQQNLEDQKRNFEGYLMEQKSFERKEEFNRNENIFDIESANDDIVVEIAARQGSNIDWPEIVPQKAFSDFNKFLFDEIRDGQMRWNSQHYWETQTGELQEGPSDWTMREEMKSMEEENANNERDRLEVEEGNETEKREYLVDEEREAKEELVAAIDSRQEWLSREYETREEEDEEYSREESEKGNGTDEDEEIFIKNIAVDSINSAMREENNLQNTASLDKMEENIVNIMATQSAANIETLPLYDQQERLEADSKQEPLPSVLTSSRISYFPTSDESPIEPNLTTEFTFLPSFIDPASSSIFPRIIEKDDNFGSNILLDERQQKQILAELIGSQYLEKKQQKVEAIDFNERINVLEEEKIEEESQKYFSYGLTENKDIEVNNVKLLNNDEQQTTISTIHRVPTPISGPLLADFPESPIPLITTQSKLASQKSTTNTSPSIPVPPPPSNFNTSNSSFGSMFGQKTSSSSSGFSNMFGGKFSKLTTGKLKDAMQAAGEQLSAKAASAVEKANQAMAEATSKQTSSSTSTSSPSKRPHSSLGFLTTEEDVSQPSTSSRSLSLAQIDNNAIELPPGAELLTEEEQLKLIAVMQCAQLDEEMTRKGSIFEVKEEQKREKERREEQQRREEEQRREEGRREEWKREEEKMEELRREEERREEQRKEEQKREELRRDEEKRREDKQKLPSPPDMSGLSLEEQNKILEVMRAAEEHDRIVEERQKSIDILKLKEKEEDLAKRQIEWENKIEEIVDVNTTLQPSLSFLEDLSKYGQPILPSPTTLHQQINDLPPSETPPKISQIEDDEKEEEEDLWMQPPRQEFIAPPEAWENVVVNSSAKKLWTTDFTEEFIDNVNEEMKKSSGMEINDEGEIIGEDEISVDTVRGCWETAPKNAEAILHFKEQLSKQQFSDQQEKSPMSTVAEVEEEMAAIARSIYTSSFVPTTEGQEMREDENTVQLADIGDKRLQKSDSGGGYFEVEMEDPWSPTSPTFNPSSKSISSFTQQQRPQQIHPPPTITVTEEKTPTEEESEEEGEDGGGEVVSSDVKRSRVYSQPRPGSSSSEEGDEDDYPDQVIKAPTISPASIAAFQEENETEKQKLAAEVLQQIQSFGEAADDEFDVKWAKPAQQLKARKGK</sequence>
<feature type="region of interest" description="Disordered" evidence="2">
    <location>
        <begin position="1782"/>
        <end position="1809"/>
    </location>
</feature>
<name>A0A914MYH8_MELIC</name>
<feature type="compositionally biased region" description="Pro residues" evidence="2">
    <location>
        <begin position="1480"/>
        <end position="1490"/>
    </location>
</feature>
<dbReference type="Proteomes" id="UP000887563">
    <property type="component" value="Unplaced"/>
</dbReference>
<feature type="region of interest" description="Disordered" evidence="2">
    <location>
        <begin position="1505"/>
        <end position="1525"/>
    </location>
</feature>
<evidence type="ECO:0000313" key="4">
    <source>
        <dbReference type="WBParaSite" id="Minc3s02881g31943"/>
    </source>
</evidence>
<protein>
    <submittedName>
        <fullName evidence="4">Uncharacterized protein</fullName>
    </submittedName>
</protein>
<feature type="region of interest" description="Disordered" evidence="2">
    <location>
        <begin position="2127"/>
        <end position="2156"/>
    </location>
</feature>
<organism evidence="3 4">
    <name type="scientific">Meloidogyne incognita</name>
    <name type="common">Southern root-knot nematode worm</name>
    <name type="synonym">Oxyuris incognita</name>
    <dbReference type="NCBI Taxonomy" id="6306"/>
    <lineage>
        <taxon>Eukaryota</taxon>
        <taxon>Metazoa</taxon>
        <taxon>Ecdysozoa</taxon>
        <taxon>Nematoda</taxon>
        <taxon>Chromadorea</taxon>
        <taxon>Rhabditida</taxon>
        <taxon>Tylenchina</taxon>
        <taxon>Tylenchomorpha</taxon>
        <taxon>Tylenchoidea</taxon>
        <taxon>Meloidogynidae</taxon>
        <taxon>Meloidogyninae</taxon>
        <taxon>Meloidogyne</taxon>
        <taxon>Meloidogyne incognita group</taxon>
    </lineage>
</organism>
<feature type="compositionally biased region" description="Basic and acidic residues" evidence="2">
    <location>
        <begin position="256"/>
        <end position="271"/>
    </location>
</feature>
<feature type="region of interest" description="Disordered" evidence="2">
    <location>
        <begin position="708"/>
        <end position="765"/>
    </location>
</feature>
<feature type="compositionally biased region" description="Polar residues" evidence="2">
    <location>
        <begin position="2596"/>
        <end position="2612"/>
    </location>
</feature>
<feature type="compositionally biased region" description="Low complexity" evidence="2">
    <location>
        <begin position="1436"/>
        <end position="1456"/>
    </location>
</feature>
<keyword evidence="1" id="KW-0175">Coiled coil</keyword>
<feature type="compositionally biased region" description="Basic and acidic residues" evidence="2">
    <location>
        <begin position="727"/>
        <end position="749"/>
    </location>
</feature>
<feature type="compositionally biased region" description="Low complexity" evidence="2">
    <location>
        <begin position="314"/>
        <end position="337"/>
    </location>
</feature>
<feature type="coiled-coil region" evidence="1">
    <location>
        <begin position="1340"/>
        <end position="1377"/>
    </location>
</feature>
<evidence type="ECO:0000256" key="1">
    <source>
        <dbReference type="SAM" id="Coils"/>
    </source>
</evidence>
<feature type="region of interest" description="Disordered" evidence="2">
    <location>
        <begin position="110"/>
        <end position="177"/>
    </location>
</feature>
<evidence type="ECO:0000313" key="3">
    <source>
        <dbReference type="Proteomes" id="UP000887563"/>
    </source>
</evidence>
<feature type="region of interest" description="Disordered" evidence="2">
    <location>
        <begin position="256"/>
        <end position="373"/>
    </location>
</feature>
<feature type="compositionally biased region" description="Polar residues" evidence="2">
    <location>
        <begin position="717"/>
        <end position="726"/>
    </location>
</feature>
<feature type="compositionally biased region" description="Low complexity" evidence="2">
    <location>
        <begin position="2066"/>
        <end position="2089"/>
    </location>
</feature>
<feature type="region of interest" description="Disordered" evidence="2">
    <location>
        <begin position="992"/>
        <end position="1024"/>
    </location>
</feature>
<proteinExistence type="predicted"/>
<feature type="compositionally biased region" description="Acidic residues" evidence="2">
    <location>
        <begin position="2637"/>
        <end position="2648"/>
    </location>
</feature>
<evidence type="ECO:0000256" key="2">
    <source>
        <dbReference type="SAM" id="MobiDB-lite"/>
    </source>
</evidence>
<accession>A0A914MYH8</accession>
<feature type="region of interest" description="Disordered" evidence="2">
    <location>
        <begin position="1429"/>
        <end position="1456"/>
    </location>
</feature>
<feature type="compositionally biased region" description="Low complexity" evidence="2">
    <location>
        <begin position="119"/>
        <end position="129"/>
    </location>
</feature>
<feature type="compositionally biased region" description="Basic and acidic residues" evidence="2">
    <location>
        <begin position="2226"/>
        <end position="2298"/>
    </location>
</feature>
<reference evidence="4" key="1">
    <citation type="submission" date="2022-11" db="UniProtKB">
        <authorList>
            <consortium name="WormBaseParasite"/>
        </authorList>
    </citation>
    <scope>IDENTIFICATION</scope>
</reference>
<feature type="compositionally biased region" description="Low complexity" evidence="2">
    <location>
        <begin position="2135"/>
        <end position="2149"/>
    </location>
</feature>
<feature type="compositionally biased region" description="Acidic residues" evidence="2">
    <location>
        <begin position="1786"/>
        <end position="1795"/>
    </location>
</feature>
<dbReference type="WBParaSite" id="Minc3s02881g31943">
    <property type="protein sequence ID" value="Minc3s02881g31943"/>
    <property type="gene ID" value="Minc3s02881g31943"/>
</dbReference>
<feature type="region of interest" description="Disordered" evidence="2">
    <location>
        <begin position="2044"/>
        <end position="2089"/>
    </location>
</feature>
<feature type="compositionally biased region" description="Basic and acidic residues" evidence="2">
    <location>
        <begin position="1514"/>
        <end position="1525"/>
    </location>
</feature>
<feature type="compositionally biased region" description="Basic and acidic residues" evidence="2">
    <location>
        <begin position="280"/>
        <end position="313"/>
    </location>
</feature>
<keyword evidence="3" id="KW-1185">Reference proteome</keyword>